<accession>A0AA43Q6X0</accession>
<dbReference type="EMBL" id="JAQSDF010000046">
    <property type="protein sequence ID" value="MDI1231855.1"/>
    <property type="molecule type" value="Genomic_DNA"/>
</dbReference>
<reference evidence="1" key="1">
    <citation type="submission" date="2023-01" db="EMBL/GenBank/DDBJ databases">
        <title>Biogeochemical cycle of methane in antarctic sediments.</title>
        <authorList>
            <person name="Roldan D.M."/>
            <person name="Menes R.J."/>
        </authorList>
    </citation>
    <scope>NUCLEOTIDE SEQUENCE [LARGE SCALE GENOMIC DNA]</scope>
    <source>
        <strain evidence="1">K-2018 MAG008</strain>
    </source>
</reference>
<keyword evidence="2" id="KW-1185">Reference proteome</keyword>
<proteinExistence type="predicted"/>
<evidence type="ECO:0000313" key="1">
    <source>
        <dbReference type="EMBL" id="MDI1231855.1"/>
    </source>
</evidence>
<name>A0AA43Q6X0_9GAMM</name>
<comment type="caution">
    <text evidence="1">The sequence shown here is derived from an EMBL/GenBank/DDBJ whole genome shotgun (WGS) entry which is preliminary data.</text>
</comment>
<gene>
    <name evidence="1" type="ORF">PSU93_11960</name>
</gene>
<dbReference type="Proteomes" id="UP001160519">
    <property type="component" value="Unassembled WGS sequence"/>
</dbReference>
<dbReference type="AlphaFoldDB" id="A0AA43Q6X0"/>
<protein>
    <submittedName>
        <fullName evidence="1">Uncharacterized protein</fullName>
    </submittedName>
</protein>
<organism evidence="1 2">
    <name type="scientific">Candidatus Methylobacter titanis</name>
    <dbReference type="NCBI Taxonomy" id="3053457"/>
    <lineage>
        <taxon>Bacteria</taxon>
        <taxon>Pseudomonadati</taxon>
        <taxon>Pseudomonadota</taxon>
        <taxon>Gammaproteobacteria</taxon>
        <taxon>Methylococcales</taxon>
        <taxon>Methylococcaceae</taxon>
        <taxon>Methylobacter</taxon>
    </lineage>
</organism>
<evidence type="ECO:0000313" key="2">
    <source>
        <dbReference type="Proteomes" id="UP001160519"/>
    </source>
</evidence>
<sequence>MISSADSVVENRVKQQTTGIEDARCGSHRDITEYIGFLNIEKKQVPQDAETP</sequence>